<evidence type="ECO:0000313" key="3">
    <source>
        <dbReference type="Proteomes" id="UP000515204"/>
    </source>
</evidence>
<feature type="compositionally biased region" description="Basic and acidic residues" evidence="2">
    <location>
        <begin position="158"/>
        <end position="175"/>
    </location>
</feature>
<feature type="compositionally biased region" description="Basic and acidic residues" evidence="2">
    <location>
        <begin position="186"/>
        <end position="211"/>
    </location>
</feature>
<dbReference type="AlphaFoldDB" id="A0A6P3Y8I0"/>
<feature type="coiled-coil region" evidence="1">
    <location>
        <begin position="289"/>
        <end position="340"/>
    </location>
</feature>
<keyword evidence="1" id="KW-0175">Coiled coil</keyword>
<feature type="compositionally biased region" description="Low complexity" evidence="2">
    <location>
        <begin position="176"/>
        <end position="185"/>
    </location>
</feature>
<reference evidence="4" key="1">
    <citation type="submission" date="2025-08" db="UniProtKB">
        <authorList>
            <consortium name="RefSeq"/>
        </authorList>
    </citation>
    <scope>IDENTIFICATION</scope>
</reference>
<feature type="region of interest" description="Disordered" evidence="2">
    <location>
        <begin position="70"/>
        <end position="211"/>
    </location>
</feature>
<dbReference type="KEGG" id="dqu:106750452"/>
<accession>A0A6P3Y8I0</accession>
<evidence type="ECO:0000256" key="1">
    <source>
        <dbReference type="SAM" id="Coils"/>
    </source>
</evidence>
<dbReference type="Proteomes" id="UP000515204">
    <property type="component" value="Unplaced"/>
</dbReference>
<evidence type="ECO:0000313" key="4">
    <source>
        <dbReference type="RefSeq" id="XP_014486304.1"/>
    </source>
</evidence>
<sequence>MNDSFLEDLGLIPEEPKKTYQQADCYITTRHATSSPLLKFSEQNERDNNITRPQKVRTTLTVPSMLDVKITGGKDPSLKDSKKQPDQNIKKHSMKIKMPERNEKAENRVRAADVKVKMDNNQQHGVNGEARTKLQETRHLKLLENKTASKERNRRSGSHKETTHSTFPKENKRSPDSSNNHSSDISNKESSRPSDSSKEIDPQDSAKEKEKLPASLRKFGCNIQDQDPVVLLTAIKELISTYTKQESTKILRTMQELHINSQVTLIKNLLNQTDDLIKEMHPSRDSARVRMLIEENEHLQQELFVLKAQNKDLQSKLEEFEFLKQENAALKLKCDELAQT</sequence>
<evidence type="ECO:0000256" key="2">
    <source>
        <dbReference type="SAM" id="MobiDB-lite"/>
    </source>
</evidence>
<dbReference type="GeneID" id="106750452"/>
<name>A0A6P3Y8I0_DINQU</name>
<dbReference type="OrthoDB" id="7673585at2759"/>
<keyword evidence="3" id="KW-1185">Reference proteome</keyword>
<feature type="compositionally biased region" description="Basic and acidic residues" evidence="2">
    <location>
        <begin position="76"/>
        <end position="89"/>
    </location>
</feature>
<organism evidence="3 4">
    <name type="scientific">Dinoponera quadriceps</name>
    <name type="common">South American ant</name>
    <dbReference type="NCBI Taxonomy" id="609295"/>
    <lineage>
        <taxon>Eukaryota</taxon>
        <taxon>Metazoa</taxon>
        <taxon>Ecdysozoa</taxon>
        <taxon>Arthropoda</taxon>
        <taxon>Hexapoda</taxon>
        <taxon>Insecta</taxon>
        <taxon>Pterygota</taxon>
        <taxon>Neoptera</taxon>
        <taxon>Endopterygota</taxon>
        <taxon>Hymenoptera</taxon>
        <taxon>Apocrita</taxon>
        <taxon>Aculeata</taxon>
        <taxon>Formicoidea</taxon>
        <taxon>Formicidae</taxon>
        <taxon>Ponerinae</taxon>
        <taxon>Ponerini</taxon>
        <taxon>Dinoponera</taxon>
    </lineage>
</organism>
<feature type="compositionally biased region" description="Basic and acidic residues" evidence="2">
    <location>
        <begin position="97"/>
        <end position="118"/>
    </location>
</feature>
<proteinExistence type="predicted"/>
<gene>
    <name evidence="4" type="primary">LOC106750452</name>
</gene>
<dbReference type="RefSeq" id="XP_014486304.1">
    <property type="nucleotide sequence ID" value="XM_014630818.1"/>
</dbReference>
<feature type="compositionally biased region" description="Basic and acidic residues" evidence="2">
    <location>
        <begin position="130"/>
        <end position="151"/>
    </location>
</feature>
<protein>
    <submittedName>
        <fullName evidence="4">Uncharacterized protein LOC106750452</fullName>
    </submittedName>
</protein>